<feature type="region of interest" description="Disordered" evidence="5">
    <location>
        <begin position="274"/>
        <end position="311"/>
    </location>
</feature>
<dbReference type="OrthoDB" id="2275560at2759"/>
<dbReference type="Gene3D" id="2.20.25.20">
    <property type="match status" value="1"/>
</dbReference>
<dbReference type="Gene3D" id="1.10.1820.10">
    <property type="entry name" value="protein kinase ck2 holoenzyme, chain C, domain 1"/>
    <property type="match status" value="1"/>
</dbReference>
<gene>
    <name evidence="6" type="ORF">BJ508DRAFT_319164</name>
</gene>
<dbReference type="AlphaFoldDB" id="A0A3N4HX32"/>
<protein>
    <recommendedName>
        <fullName evidence="4">Casein kinase II subunit beta</fullName>
        <shortName evidence="4">CK II beta</shortName>
    </recommendedName>
</protein>
<dbReference type="InterPro" id="IPR035991">
    <property type="entry name" value="Casein_kinase_II_beta-like"/>
</dbReference>
<dbReference type="InterPro" id="IPR000704">
    <property type="entry name" value="Casein_kinase_II_reg-sub"/>
</dbReference>
<accession>A0A3N4HX32</accession>
<dbReference type="GO" id="GO:0034456">
    <property type="term" value="C:UTP-C complex"/>
    <property type="evidence" value="ECO:0007669"/>
    <property type="project" value="TreeGrafter"/>
</dbReference>
<comment type="subunit">
    <text evidence="3">Tetramer composed of two alpha chains, one beta chain and one beta' chain.</text>
</comment>
<dbReference type="PRINTS" id="PR00472">
    <property type="entry name" value="CASNKINASEII"/>
</dbReference>
<evidence type="ECO:0000256" key="3">
    <source>
        <dbReference type="ARBA" id="ARBA00062110"/>
    </source>
</evidence>
<dbReference type="GO" id="GO:0005956">
    <property type="term" value="C:protein kinase CK2 complex"/>
    <property type="evidence" value="ECO:0007669"/>
    <property type="project" value="UniProtKB-UniRule"/>
</dbReference>
<comment type="subunit">
    <text evidence="4">Tetramer of two alpha and two beta subunits.</text>
</comment>
<dbReference type="PROSITE" id="PS01101">
    <property type="entry name" value="CK2_BETA"/>
    <property type="match status" value="1"/>
</dbReference>
<proteinExistence type="inferred from homology"/>
<dbReference type="STRING" id="1160509.A0A3N4HX32"/>
<dbReference type="InterPro" id="IPR016149">
    <property type="entry name" value="Casein_kin_II_reg-sub_N"/>
</dbReference>
<dbReference type="Pfam" id="PF01214">
    <property type="entry name" value="CK_II_beta"/>
    <property type="match status" value="1"/>
</dbReference>
<evidence type="ECO:0000256" key="4">
    <source>
        <dbReference type="RuleBase" id="RU361268"/>
    </source>
</evidence>
<dbReference type="PANTHER" id="PTHR11740:SF0">
    <property type="entry name" value="CASEIN KINASE II SUBUNIT BETA"/>
    <property type="match status" value="1"/>
</dbReference>
<dbReference type="FunFam" id="1.10.1820.10:FF:000005">
    <property type="entry name" value="Casein kinase II subunit beta"/>
    <property type="match status" value="1"/>
</dbReference>
<keyword evidence="7" id="KW-1185">Reference proteome</keyword>
<dbReference type="PANTHER" id="PTHR11740">
    <property type="entry name" value="CASEIN KINASE II SUBUNIT BETA"/>
    <property type="match status" value="1"/>
</dbReference>
<dbReference type="SMART" id="SM01085">
    <property type="entry name" value="CK_II_beta"/>
    <property type="match status" value="1"/>
</dbReference>
<sequence length="311" mass="35361">MEEQDSWIAHFCAMPGHEYFCEVSDDFIEDDFNLTGLNQMVPNYKQALEMILDVEASSDEEDDPEDDEYDSRQYYSGRRYRNRANVNIEAIHANAQLLYGLIHQRFITSRNGIQVMYYKYAHNHFGHCPRVNCGFARTIPCGFSDVPGVDTVKLFCPSCLDIYVPPNNRFLRIDGAFFGSTFPSLFLMSYPELDVSGPHPGATGTKGVQKKVKEKTEGSSRVINGVVEANFAPGLGKGNIYDMKIYGFKVSEKAKSGPRMKWLRDRPEDMKELDEVENFSNQDSRYVVDVSNNAREENSDVTMQDDEIAGR</sequence>
<evidence type="ECO:0000313" key="6">
    <source>
        <dbReference type="EMBL" id="RPA77068.1"/>
    </source>
</evidence>
<evidence type="ECO:0000256" key="1">
    <source>
        <dbReference type="ARBA" id="ARBA00006941"/>
    </source>
</evidence>
<organism evidence="6 7">
    <name type="scientific">Ascobolus immersus RN42</name>
    <dbReference type="NCBI Taxonomy" id="1160509"/>
    <lineage>
        <taxon>Eukaryota</taxon>
        <taxon>Fungi</taxon>
        <taxon>Dikarya</taxon>
        <taxon>Ascomycota</taxon>
        <taxon>Pezizomycotina</taxon>
        <taxon>Pezizomycetes</taxon>
        <taxon>Pezizales</taxon>
        <taxon>Ascobolaceae</taxon>
        <taxon>Ascobolus</taxon>
    </lineage>
</organism>
<name>A0A3N4HX32_ASCIM</name>
<evidence type="ECO:0000256" key="5">
    <source>
        <dbReference type="SAM" id="MobiDB-lite"/>
    </source>
</evidence>
<dbReference type="SUPFAM" id="SSF57798">
    <property type="entry name" value="Casein kinase II beta subunit"/>
    <property type="match status" value="1"/>
</dbReference>
<dbReference type="EMBL" id="ML119732">
    <property type="protein sequence ID" value="RPA77068.1"/>
    <property type="molecule type" value="Genomic_DNA"/>
</dbReference>
<comment type="similarity">
    <text evidence="1 4">Belongs to the casein kinase 2 subunit beta family.</text>
</comment>
<dbReference type="GO" id="GO:0019887">
    <property type="term" value="F:protein kinase regulator activity"/>
    <property type="evidence" value="ECO:0007669"/>
    <property type="project" value="InterPro"/>
</dbReference>
<dbReference type="GO" id="GO:0005737">
    <property type="term" value="C:cytoplasm"/>
    <property type="evidence" value="ECO:0007669"/>
    <property type="project" value="TreeGrafter"/>
</dbReference>
<evidence type="ECO:0000313" key="7">
    <source>
        <dbReference type="Proteomes" id="UP000275078"/>
    </source>
</evidence>
<dbReference type="GO" id="GO:0006359">
    <property type="term" value="P:regulation of transcription by RNA polymerase III"/>
    <property type="evidence" value="ECO:0007669"/>
    <property type="project" value="TreeGrafter"/>
</dbReference>
<dbReference type="FunFam" id="2.20.25.20:FF:000001">
    <property type="entry name" value="Casein kinase II subunit beta"/>
    <property type="match status" value="1"/>
</dbReference>
<evidence type="ECO:0000256" key="2">
    <source>
        <dbReference type="ARBA" id="ARBA00045899"/>
    </source>
</evidence>
<reference evidence="6 7" key="1">
    <citation type="journal article" date="2018" name="Nat. Ecol. Evol.">
        <title>Pezizomycetes genomes reveal the molecular basis of ectomycorrhizal truffle lifestyle.</title>
        <authorList>
            <person name="Murat C."/>
            <person name="Payen T."/>
            <person name="Noel B."/>
            <person name="Kuo A."/>
            <person name="Morin E."/>
            <person name="Chen J."/>
            <person name="Kohler A."/>
            <person name="Krizsan K."/>
            <person name="Balestrini R."/>
            <person name="Da Silva C."/>
            <person name="Montanini B."/>
            <person name="Hainaut M."/>
            <person name="Levati E."/>
            <person name="Barry K.W."/>
            <person name="Belfiori B."/>
            <person name="Cichocki N."/>
            <person name="Clum A."/>
            <person name="Dockter R.B."/>
            <person name="Fauchery L."/>
            <person name="Guy J."/>
            <person name="Iotti M."/>
            <person name="Le Tacon F."/>
            <person name="Lindquist E.A."/>
            <person name="Lipzen A."/>
            <person name="Malagnac F."/>
            <person name="Mello A."/>
            <person name="Molinier V."/>
            <person name="Miyauchi S."/>
            <person name="Poulain J."/>
            <person name="Riccioni C."/>
            <person name="Rubini A."/>
            <person name="Sitrit Y."/>
            <person name="Splivallo R."/>
            <person name="Traeger S."/>
            <person name="Wang M."/>
            <person name="Zifcakova L."/>
            <person name="Wipf D."/>
            <person name="Zambonelli A."/>
            <person name="Paolocci F."/>
            <person name="Nowrousian M."/>
            <person name="Ottonello S."/>
            <person name="Baldrian P."/>
            <person name="Spatafora J.W."/>
            <person name="Henrissat B."/>
            <person name="Nagy L.G."/>
            <person name="Aury J.M."/>
            <person name="Wincker P."/>
            <person name="Grigoriev I.V."/>
            <person name="Bonfante P."/>
            <person name="Martin F.M."/>
        </authorList>
    </citation>
    <scope>NUCLEOTIDE SEQUENCE [LARGE SCALE GENOMIC DNA]</scope>
    <source>
        <strain evidence="6 7">RN42</strain>
    </source>
</reference>
<comment type="function">
    <text evidence="2 4">Regulatory subunit of casein kinase II/CK2. As part of the kinase complex regulates the basal catalytic activity of the alpha subunit a constitutively active serine/threonine-protein kinase that phosphorylates a large number of substrates containing acidic residues C-terminal to the phosphorylated serine or threonine.</text>
</comment>
<dbReference type="Proteomes" id="UP000275078">
    <property type="component" value="Unassembled WGS sequence"/>
</dbReference>